<accession>A0AAJ0ARW6</accession>
<name>A0AAJ0ARW6_9PEZI</name>
<sequence length="110" mass="12508">MSVFTISTFQLLSAHKLEELRYEAKLQFYQAHALDLAFCNVALEDYIYAFIEGYYKHQNCATSTSSALLASDDASTKPKSSGHQTHTYTTLVCFSYSHRAPYFLHSGEDY</sequence>
<comment type="caution">
    <text evidence="1">The sequence shown here is derived from an EMBL/GenBank/DDBJ whole genome shotgun (WGS) entry which is preliminary data.</text>
</comment>
<evidence type="ECO:0000313" key="1">
    <source>
        <dbReference type="EMBL" id="KAK1689249.1"/>
    </source>
</evidence>
<evidence type="ECO:0000313" key="2">
    <source>
        <dbReference type="Proteomes" id="UP001224890"/>
    </source>
</evidence>
<dbReference type="GeneID" id="85465482"/>
<protein>
    <submittedName>
        <fullName evidence="1">Uncharacterized protein</fullName>
    </submittedName>
</protein>
<gene>
    <name evidence="1" type="ORF">BDP55DRAFT_766101</name>
</gene>
<dbReference type="RefSeq" id="XP_060432944.1">
    <property type="nucleotide sequence ID" value="XM_060580956.1"/>
</dbReference>
<dbReference type="EMBL" id="JAHMHR010000009">
    <property type="protein sequence ID" value="KAK1689249.1"/>
    <property type="molecule type" value="Genomic_DNA"/>
</dbReference>
<proteinExistence type="predicted"/>
<keyword evidence="2" id="KW-1185">Reference proteome</keyword>
<reference evidence="1" key="1">
    <citation type="submission" date="2021-06" db="EMBL/GenBank/DDBJ databases">
        <title>Comparative genomics, transcriptomics and evolutionary studies reveal genomic signatures of adaptation to plant cell wall in hemibiotrophic fungi.</title>
        <authorList>
            <consortium name="DOE Joint Genome Institute"/>
            <person name="Baroncelli R."/>
            <person name="Diaz J.F."/>
            <person name="Benocci T."/>
            <person name="Peng M."/>
            <person name="Battaglia E."/>
            <person name="Haridas S."/>
            <person name="Andreopoulos W."/>
            <person name="Labutti K."/>
            <person name="Pangilinan J."/>
            <person name="Floch G.L."/>
            <person name="Makela M.R."/>
            <person name="Henrissat B."/>
            <person name="Grigoriev I.V."/>
            <person name="Crouch J.A."/>
            <person name="De Vries R.P."/>
            <person name="Sukno S.A."/>
            <person name="Thon M.R."/>
        </authorList>
    </citation>
    <scope>NUCLEOTIDE SEQUENCE</scope>
    <source>
        <strain evidence="1">CBS 193.32</strain>
    </source>
</reference>
<dbReference type="Proteomes" id="UP001224890">
    <property type="component" value="Unassembled WGS sequence"/>
</dbReference>
<dbReference type="AlphaFoldDB" id="A0AAJ0ARW6"/>
<organism evidence="1 2">
    <name type="scientific">Colletotrichum godetiae</name>
    <dbReference type="NCBI Taxonomy" id="1209918"/>
    <lineage>
        <taxon>Eukaryota</taxon>
        <taxon>Fungi</taxon>
        <taxon>Dikarya</taxon>
        <taxon>Ascomycota</taxon>
        <taxon>Pezizomycotina</taxon>
        <taxon>Sordariomycetes</taxon>
        <taxon>Hypocreomycetidae</taxon>
        <taxon>Glomerellales</taxon>
        <taxon>Glomerellaceae</taxon>
        <taxon>Colletotrichum</taxon>
        <taxon>Colletotrichum acutatum species complex</taxon>
    </lineage>
</organism>